<evidence type="ECO:0000313" key="2">
    <source>
        <dbReference type="Proteomes" id="UP000466307"/>
    </source>
</evidence>
<keyword evidence="2" id="KW-1185">Reference proteome</keyword>
<dbReference type="AlphaFoldDB" id="A0A7K3LQA8"/>
<sequence length="101" mass="10958">MTGATLQDAVDLIPEAWHDDIANDAESQGCDLSYAVSSSGLRTETVTRIRRHFAAREADADWQALSAGQQLDECFPSYGGIGWPELLDELGITTVYVTQAP</sequence>
<protein>
    <submittedName>
        <fullName evidence="1">Uncharacterized protein</fullName>
    </submittedName>
</protein>
<gene>
    <name evidence="1" type="ORF">GYA93_12660</name>
</gene>
<dbReference type="RefSeq" id="WP_059036417.1">
    <property type="nucleotide sequence ID" value="NZ_JAADZU010000037.1"/>
</dbReference>
<dbReference type="Proteomes" id="UP000466307">
    <property type="component" value="Unassembled WGS sequence"/>
</dbReference>
<comment type="caution">
    <text evidence="1">The sequence shown here is derived from an EMBL/GenBank/DDBJ whole genome shotgun (WGS) entry which is preliminary data.</text>
</comment>
<reference evidence="1 2" key="1">
    <citation type="submission" date="2020-01" db="EMBL/GenBank/DDBJ databases">
        <title>Investigation of new actinobacteria for the biodesulphurisation of diesel fuel.</title>
        <authorList>
            <person name="Athi Narayanan S.M."/>
        </authorList>
    </citation>
    <scope>NUCLEOTIDE SEQUENCE [LARGE SCALE GENOMIC DNA]</scope>
    <source>
        <strain evidence="1 2">213E</strain>
    </source>
</reference>
<organism evidence="1 2">
    <name type="scientific">Gordonia desulfuricans</name>
    <dbReference type="NCBI Taxonomy" id="89051"/>
    <lineage>
        <taxon>Bacteria</taxon>
        <taxon>Bacillati</taxon>
        <taxon>Actinomycetota</taxon>
        <taxon>Actinomycetes</taxon>
        <taxon>Mycobacteriales</taxon>
        <taxon>Gordoniaceae</taxon>
        <taxon>Gordonia</taxon>
    </lineage>
</organism>
<evidence type="ECO:0000313" key="1">
    <source>
        <dbReference type="EMBL" id="NDK90423.1"/>
    </source>
</evidence>
<name>A0A7K3LQA8_9ACTN</name>
<proteinExistence type="predicted"/>
<accession>A0A7K3LQA8</accession>
<dbReference type="EMBL" id="JAADZU010000037">
    <property type="protein sequence ID" value="NDK90423.1"/>
    <property type="molecule type" value="Genomic_DNA"/>
</dbReference>